<proteinExistence type="predicted"/>
<dbReference type="Pfam" id="PF00884">
    <property type="entry name" value="Sulfatase"/>
    <property type="match status" value="1"/>
</dbReference>
<dbReference type="CDD" id="cd16148">
    <property type="entry name" value="sulfatase_like"/>
    <property type="match status" value="1"/>
</dbReference>
<organism evidence="2 3">
    <name type="scientific">candidate division CSSED10-310 bacterium</name>
    <dbReference type="NCBI Taxonomy" id="2855610"/>
    <lineage>
        <taxon>Bacteria</taxon>
        <taxon>Bacteria division CSSED10-310</taxon>
    </lineage>
</organism>
<evidence type="ECO:0000313" key="2">
    <source>
        <dbReference type="EMBL" id="MFC1850495.1"/>
    </source>
</evidence>
<feature type="domain" description="Sulfatase N-terminal" evidence="1">
    <location>
        <begin position="210"/>
        <end position="507"/>
    </location>
</feature>
<dbReference type="InterPro" id="IPR052701">
    <property type="entry name" value="GAG_Ulvan_Degrading_Sulfatases"/>
</dbReference>
<dbReference type="PANTHER" id="PTHR43751:SF3">
    <property type="entry name" value="SULFATASE N-TERMINAL DOMAIN-CONTAINING PROTEIN"/>
    <property type="match status" value="1"/>
</dbReference>
<evidence type="ECO:0000259" key="1">
    <source>
        <dbReference type="Pfam" id="PF00884"/>
    </source>
</evidence>
<dbReference type="Proteomes" id="UP001594351">
    <property type="component" value="Unassembled WGS sequence"/>
</dbReference>
<comment type="caution">
    <text evidence="2">The sequence shown here is derived from an EMBL/GenBank/DDBJ whole genome shotgun (WGS) entry which is preliminary data.</text>
</comment>
<dbReference type="Gene3D" id="3.40.720.10">
    <property type="entry name" value="Alkaline Phosphatase, subunit A"/>
    <property type="match status" value="1"/>
</dbReference>
<accession>A0ABV6YWB6</accession>
<keyword evidence="3" id="KW-1185">Reference proteome</keyword>
<protein>
    <submittedName>
        <fullName evidence="2">Sulfatase</fullName>
    </submittedName>
</protein>
<evidence type="ECO:0000313" key="3">
    <source>
        <dbReference type="Proteomes" id="UP001594351"/>
    </source>
</evidence>
<gene>
    <name evidence="2" type="ORF">ACFL27_09920</name>
</gene>
<reference evidence="2 3" key="1">
    <citation type="submission" date="2024-09" db="EMBL/GenBank/DDBJ databases">
        <title>Laminarin stimulates single cell rates of sulfate reduction while oxygen inhibits transcriptomic activity in coastal marine sediment.</title>
        <authorList>
            <person name="Lindsay M."/>
            <person name="Orcutt B."/>
            <person name="Emerson D."/>
            <person name="Stepanauskas R."/>
            <person name="D'Angelo T."/>
        </authorList>
    </citation>
    <scope>NUCLEOTIDE SEQUENCE [LARGE SCALE GENOMIC DNA]</scope>
    <source>
        <strain evidence="2">SAG AM-311-K15</strain>
    </source>
</reference>
<dbReference type="PANTHER" id="PTHR43751">
    <property type="entry name" value="SULFATASE"/>
    <property type="match status" value="1"/>
</dbReference>
<dbReference type="InterPro" id="IPR000917">
    <property type="entry name" value="Sulfatase_N"/>
</dbReference>
<dbReference type="EMBL" id="JBHPBY010000103">
    <property type="protein sequence ID" value="MFC1850495.1"/>
    <property type="molecule type" value="Genomic_DNA"/>
</dbReference>
<dbReference type="SUPFAM" id="SSF53649">
    <property type="entry name" value="Alkaline phosphatase-like"/>
    <property type="match status" value="1"/>
</dbReference>
<sequence length="663" mass="76054">MYLIFALIFCCSCSPPGDKYPSKRETIAPDIKTLAVSDLYDFLDNLDQAVISSKRSRGDNVIRSKFSINNQERMVLLEHPNTMVTFQKIFIHAGAQLKFGIGIDQKIWHRKGDGVLFQVVLIREEASRSEKMIEQVLYLKYIDPKNNPADCRWYDETIDLSAYQGLRVSLRFQTKSGPGKDANYDWAGWSTPRLVWPKKIKLAAKSDHTNVILISLDTLRPDKLSAFGCMQAKQPYLDWLVKRSMQFETALAPSNWTVPSHMSLLTSLYPAQHKVLVRGKKLSAEFPTLAELLKRKKYLTAAFTDTTPYFHKNTFGFDRGFDHYNDRNLGGISNFNYKVLNFLNNHCSRQFFLFLHIFNIHGPYEPRKPYGDMLYNGSKSDPQNRSLHFVKRLKIHHYLNLSRITDVEYVRATYLGEIAEVDQELGKLFTKLQSLQIFDQSMLIVTADHGESMLDRDLYIGHGLFLYDNEIKIPLILKLPPGFSQNRIITDQVANVDVIPTVIDCLGLDVDEHFQGRSLIPLIKGMPQQDDRLYAVGEADRSGTYYIRTKKWKYITKMKDGNQFLMKHFNLKHHSEMSSLMGVPADKTPGSITMPMTGDQLYDLQNDPAEIQNLVAQKPDLAAQLASVLKKMYPTETLDHSPEEVVTFSEEEKKKLEALGYFQ</sequence>
<dbReference type="Gene3D" id="3.30.1120.10">
    <property type="match status" value="1"/>
</dbReference>
<dbReference type="InterPro" id="IPR017850">
    <property type="entry name" value="Alkaline_phosphatase_core_sf"/>
</dbReference>
<name>A0ABV6YWB6_UNCC1</name>